<feature type="region of interest" description="Disordered" evidence="1">
    <location>
        <begin position="31"/>
        <end position="53"/>
    </location>
</feature>
<accession>A0ABQ7H6K1</accession>
<dbReference type="Proteomes" id="UP000815325">
    <property type="component" value="Unassembled WGS sequence"/>
</dbReference>
<gene>
    <name evidence="2" type="ORF">DUNSADRAFT_7083</name>
</gene>
<organism evidence="2 3">
    <name type="scientific">Dunaliella salina</name>
    <name type="common">Green alga</name>
    <name type="synonym">Protococcus salinus</name>
    <dbReference type="NCBI Taxonomy" id="3046"/>
    <lineage>
        <taxon>Eukaryota</taxon>
        <taxon>Viridiplantae</taxon>
        <taxon>Chlorophyta</taxon>
        <taxon>core chlorophytes</taxon>
        <taxon>Chlorophyceae</taxon>
        <taxon>CS clade</taxon>
        <taxon>Chlamydomonadales</taxon>
        <taxon>Dunaliellaceae</taxon>
        <taxon>Dunaliella</taxon>
    </lineage>
</organism>
<dbReference type="SUPFAM" id="SSF143456">
    <property type="entry name" value="VC0467-like"/>
    <property type="match status" value="1"/>
</dbReference>
<sequence>MMLKQQGINPKARELTQVCGRHIDRISGLAGACSTGEQPEGSPQTSPIPDSIPALRPDTDWREFRARLVGRTSTDNLSSQAEPSTLESQLSHESLHWAHSIPAPEKGCLLLAHPLVFQERQKYFHQAAILILEHNEMGSYGLILNQPSVHTLGDLSLTQPLDEFKDCPLYLGGDVGGGEVHMIHPYNLPRSVEIVKGVYLGGIEAAAKMVARKEADVKDFKWYARYAGWGPKQLERECKAGVWFTAAASAPLILSRPEGSASTLWHNVLQLMGGDYQELSINVRAQEERWKK</sequence>
<name>A0ABQ7H6K1_DUNSA</name>
<evidence type="ECO:0000256" key="1">
    <source>
        <dbReference type="SAM" id="MobiDB-lite"/>
    </source>
</evidence>
<dbReference type="PANTHER" id="PTHR31984">
    <property type="entry name" value="TRANSPORTER, PUTATIVE (DUF179)-RELATED"/>
    <property type="match status" value="1"/>
</dbReference>
<evidence type="ECO:0000313" key="2">
    <source>
        <dbReference type="EMBL" id="KAF5842473.1"/>
    </source>
</evidence>
<dbReference type="PANTHER" id="PTHR31984:SF17">
    <property type="entry name" value="TRANSCRIPTIONAL REGULATOR"/>
    <property type="match status" value="1"/>
</dbReference>
<dbReference type="EMBL" id="MU069461">
    <property type="protein sequence ID" value="KAF5842473.1"/>
    <property type="molecule type" value="Genomic_DNA"/>
</dbReference>
<protein>
    <recommendedName>
        <fullName evidence="4">Transcriptional regulator</fullName>
    </recommendedName>
</protein>
<proteinExistence type="predicted"/>
<evidence type="ECO:0008006" key="4">
    <source>
        <dbReference type="Google" id="ProtNLM"/>
    </source>
</evidence>
<dbReference type="InterPro" id="IPR003774">
    <property type="entry name" value="AlgH-like"/>
</dbReference>
<dbReference type="Gene3D" id="3.40.1740.10">
    <property type="entry name" value="VC0467-like"/>
    <property type="match status" value="1"/>
</dbReference>
<keyword evidence="3" id="KW-1185">Reference proteome</keyword>
<dbReference type="Pfam" id="PF02622">
    <property type="entry name" value="DUF179"/>
    <property type="match status" value="1"/>
</dbReference>
<feature type="compositionally biased region" description="Polar residues" evidence="1">
    <location>
        <begin position="35"/>
        <end position="48"/>
    </location>
</feature>
<reference evidence="2" key="1">
    <citation type="submission" date="2017-08" db="EMBL/GenBank/DDBJ databases">
        <authorList>
            <person name="Polle J.E."/>
            <person name="Barry K."/>
            <person name="Cushman J."/>
            <person name="Schmutz J."/>
            <person name="Tran D."/>
            <person name="Hathwaick L.T."/>
            <person name="Yim W.C."/>
            <person name="Jenkins J."/>
            <person name="Mckie-Krisberg Z.M."/>
            <person name="Prochnik S."/>
            <person name="Lindquist E."/>
            <person name="Dockter R.B."/>
            <person name="Adam C."/>
            <person name="Molina H."/>
            <person name="Bunkerborg J."/>
            <person name="Jin E."/>
            <person name="Buchheim M."/>
            <person name="Magnuson J."/>
        </authorList>
    </citation>
    <scope>NUCLEOTIDE SEQUENCE</scope>
    <source>
        <strain evidence="2">CCAP 19/18</strain>
    </source>
</reference>
<evidence type="ECO:0000313" key="3">
    <source>
        <dbReference type="Proteomes" id="UP000815325"/>
    </source>
</evidence>
<comment type="caution">
    <text evidence="2">The sequence shown here is derived from an EMBL/GenBank/DDBJ whole genome shotgun (WGS) entry which is preliminary data.</text>
</comment>